<sequence>YAYCYIRLLLIKFLVNFHKQVLNQIIQVLDRLKGEF</sequence>
<evidence type="ECO:0000313" key="2">
    <source>
        <dbReference type="Proteomes" id="UP000005413"/>
    </source>
</evidence>
<gene>
    <name evidence="1" type="ORF">SS7213T_03590</name>
</gene>
<protein>
    <submittedName>
        <fullName evidence="1">Uncharacterized protein</fullName>
    </submittedName>
</protein>
<proteinExistence type="predicted"/>
<name>G5JGY9_9STAP</name>
<dbReference type="AlphaFoldDB" id="G5JGY9"/>
<feature type="non-terminal residue" evidence="1">
    <location>
        <position position="36"/>
    </location>
</feature>
<dbReference type="EMBL" id="AEUN01000257">
    <property type="protein sequence ID" value="EHJ08547.1"/>
    <property type="molecule type" value="Genomic_DNA"/>
</dbReference>
<evidence type="ECO:0000313" key="1">
    <source>
        <dbReference type="EMBL" id="EHJ08547.1"/>
    </source>
</evidence>
<reference evidence="1 2" key="1">
    <citation type="journal article" date="2012" name="BMC Genomics">
        <title>Comparative genomic analysis of the genus Staphylococcus including Staphylococcus aureus and its newly described sister species Staphylococcus simiae.</title>
        <authorList>
            <person name="Suzuki H."/>
            <person name="Lefebure T."/>
            <person name="Pavinski Bitar P."/>
            <person name="Stanhope M.J."/>
        </authorList>
    </citation>
    <scope>NUCLEOTIDE SEQUENCE [LARGE SCALE GENOMIC DNA]</scope>
    <source>
        <strain evidence="1 2">CCM 7213</strain>
    </source>
</reference>
<accession>G5JGY9</accession>
<keyword evidence="2" id="KW-1185">Reference proteome</keyword>
<feature type="non-terminal residue" evidence="1">
    <location>
        <position position="1"/>
    </location>
</feature>
<organism evidence="1 2">
    <name type="scientific">Staphylococcus simiae CCM 7213 = CCUG 51256</name>
    <dbReference type="NCBI Taxonomy" id="911238"/>
    <lineage>
        <taxon>Bacteria</taxon>
        <taxon>Bacillati</taxon>
        <taxon>Bacillota</taxon>
        <taxon>Bacilli</taxon>
        <taxon>Bacillales</taxon>
        <taxon>Staphylococcaceae</taxon>
        <taxon>Staphylococcus</taxon>
    </lineage>
</organism>
<dbReference type="Proteomes" id="UP000005413">
    <property type="component" value="Unassembled WGS sequence"/>
</dbReference>
<comment type="caution">
    <text evidence="1">The sequence shown here is derived from an EMBL/GenBank/DDBJ whole genome shotgun (WGS) entry which is preliminary data.</text>
</comment>